<protein>
    <submittedName>
        <fullName evidence="2">DNA transposase THAP9like [Danio rerio]</fullName>
    </submittedName>
</protein>
<name>A0A0K2U609_LEPSM</name>
<sequence>MIFDTCHCIKLVRNTFASLKVMVDKDGRRVEYKYLEELEKLQSSEGLLAANKLRKKHINFHNMKIKICEKCKHGYSTHNIIYSRWERVLYKGYYSITGV</sequence>
<organism evidence="2">
    <name type="scientific">Lepeophtheirus salmonis</name>
    <name type="common">Salmon louse</name>
    <name type="synonym">Caligus salmonis</name>
    <dbReference type="NCBI Taxonomy" id="72036"/>
    <lineage>
        <taxon>Eukaryota</taxon>
        <taxon>Metazoa</taxon>
        <taxon>Ecdysozoa</taxon>
        <taxon>Arthropoda</taxon>
        <taxon>Crustacea</taxon>
        <taxon>Multicrustacea</taxon>
        <taxon>Hexanauplia</taxon>
        <taxon>Copepoda</taxon>
        <taxon>Siphonostomatoida</taxon>
        <taxon>Caligidae</taxon>
        <taxon>Lepeophtheirus</taxon>
    </lineage>
</organism>
<reference evidence="2" key="1">
    <citation type="submission" date="2014-05" db="EMBL/GenBank/DDBJ databases">
        <authorList>
            <person name="Chronopoulou M."/>
        </authorList>
    </citation>
    <scope>NUCLEOTIDE SEQUENCE</scope>
    <source>
        <tissue evidence="2">Whole organism</tissue>
    </source>
</reference>
<proteinExistence type="predicted"/>
<dbReference type="AlphaFoldDB" id="A0A0K2U609"/>
<accession>A0A0K2U609</accession>
<evidence type="ECO:0000313" key="2">
    <source>
        <dbReference type="EMBL" id="CDW33673.1"/>
    </source>
</evidence>
<evidence type="ECO:0000259" key="1">
    <source>
        <dbReference type="Pfam" id="PF21788"/>
    </source>
</evidence>
<feature type="domain" description="Transposable element P transposase-like GTP-binding insertion" evidence="1">
    <location>
        <begin position="6"/>
        <end position="67"/>
    </location>
</feature>
<dbReference type="Pfam" id="PF21788">
    <property type="entry name" value="TNP-like_GBD"/>
    <property type="match status" value="1"/>
</dbReference>
<dbReference type="InterPro" id="IPR048366">
    <property type="entry name" value="TNP-like_GBD"/>
</dbReference>
<dbReference type="EMBL" id="HACA01016312">
    <property type="protein sequence ID" value="CDW33673.1"/>
    <property type="molecule type" value="Transcribed_RNA"/>
</dbReference>